<dbReference type="Proteomes" id="UP001501495">
    <property type="component" value="Unassembled WGS sequence"/>
</dbReference>
<organism evidence="2 3">
    <name type="scientific">Nocardioides fonticola</name>
    <dbReference type="NCBI Taxonomy" id="450363"/>
    <lineage>
        <taxon>Bacteria</taxon>
        <taxon>Bacillati</taxon>
        <taxon>Actinomycetota</taxon>
        <taxon>Actinomycetes</taxon>
        <taxon>Propionibacteriales</taxon>
        <taxon>Nocardioidaceae</taxon>
        <taxon>Nocardioides</taxon>
    </lineage>
</organism>
<proteinExistence type="predicted"/>
<dbReference type="Gene3D" id="3.40.190.10">
    <property type="entry name" value="Periplasmic binding protein-like II"/>
    <property type="match status" value="1"/>
</dbReference>
<comment type="caution">
    <text evidence="2">The sequence shown here is derived from an EMBL/GenBank/DDBJ whole genome shotgun (WGS) entry which is preliminary data.</text>
</comment>
<protein>
    <recommendedName>
        <fullName evidence="4">PBP domain-containing protein</fullName>
    </recommendedName>
</protein>
<feature type="signal peptide" evidence="1">
    <location>
        <begin position="1"/>
        <end position="27"/>
    </location>
</feature>
<reference evidence="3" key="1">
    <citation type="journal article" date="2019" name="Int. J. Syst. Evol. Microbiol.">
        <title>The Global Catalogue of Microorganisms (GCM) 10K type strain sequencing project: providing services to taxonomists for standard genome sequencing and annotation.</title>
        <authorList>
            <consortium name="The Broad Institute Genomics Platform"/>
            <consortium name="The Broad Institute Genome Sequencing Center for Infectious Disease"/>
            <person name="Wu L."/>
            <person name="Ma J."/>
        </authorList>
    </citation>
    <scope>NUCLEOTIDE SEQUENCE [LARGE SCALE GENOMIC DNA]</scope>
    <source>
        <strain evidence="3">JCM 16703</strain>
    </source>
</reference>
<dbReference type="SUPFAM" id="SSF53850">
    <property type="entry name" value="Periplasmic binding protein-like II"/>
    <property type="match status" value="1"/>
</dbReference>
<gene>
    <name evidence="2" type="ORF">GCM10022215_18710</name>
</gene>
<sequence>MKRRLLAVAAASGLTLGLALGGTAAHADPDNTNPGTPPAGKTAAQIYATIGADAFAELTNNLTVLYNAKTPTPTTVLASYDAVNPNTGVAGEQITTKPGCSIARPNGANAGINAILLNQKSDATKGGDGTSYCIDWVRASRGRGTAAGEANLTFYAQSRDAVSYAVLGNAYAPTTPLTTAQLKDIFECTTRDWSEVGGQPGAIHLYLPPDSAATLTFFLQAIGTTLTNVKAGCAGLPTVFSGQQNDGTSLKGDPQAILPYAVTKWAAQANEPLGIKDLRGGAHIGLVNTTTAPTTTSVLNGKTYQVLNPAFITGTSASFGRFFYNALRNDAPQELKDIFKAGGYLCQNANALLIPFGNTPLGDDTSQSQYCGKPN</sequence>
<evidence type="ECO:0000313" key="2">
    <source>
        <dbReference type="EMBL" id="GAA4117734.1"/>
    </source>
</evidence>
<evidence type="ECO:0000313" key="3">
    <source>
        <dbReference type="Proteomes" id="UP001501495"/>
    </source>
</evidence>
<evidence type="ECO:0000256" key="1">
    <source>
        <dbReference type="SAM" id="SignalP"/>
    </source>
</evidence>
<dbReference type="EMBL" id="BAAAZH010000012">
    <property type="protein sequence ID" value="GAA4117734.1"/>
    <property type="molecule type" value="Genomic_DNA"/>
</dbReference>
<keyword evidence="1" id="KW-0732">Signal</keyword>
<feature type="chain" id="PRO_5045395513" description="PBP domain-containing protein" evidence="1">
    <location>
        <begin position="28"/>
        <end position="375"/>
    </location>
</feature>
<dbReference type="RefSeq" id="WP_344733068.1">
    <property type="nucleotide sequence ID" value="NZ_BAAAZH010000012.1"/>
</dbReference>
<keyword evidence="3" id="KW-1185">Reference proteome</keyword>
<evidence type="ECO:0008006" key="4">
    <source>
        <dbReference type="Google" id="ProtNLM"/>
    </source>
</evidence>
<name>A0ABP7XIG0_9ACTN</name>
<accession>A0ABP7XIG0</accession>